<evidence type="ECO:0000313" key="5">
    <source>
        <dbReference type="EMBL" id="TWO34707.1"/>
    </source>
</evidence>
<name>A0A562YJ27_9FLAO</name>
<dbReference type="GO" id="GO:0015074">
    <property type="term" value="P:DNA integration"/>
    <property type="evidence" value="ECO:0007669"/>
    <property type="project" value="InterPro"/>
</dbReference>
<dbReference type="OrthoDB" id="892893at2"/>
<comment type="similarity">
    <text evidence="1">Belongs to the 'phage' integrase family.</text>
</comment>
<accession>A0A562YJ27</accession>
<dbReference type="InterPro" id="IPR010998">
    <property type="entry name" value="Integrase_recombinase_N"/>
</dbReference>
<dbReference type="GO" id="GO:0006310">
    <property type="term" value="P:DNA recombination"/>
    <property type="evidence" value="ECO:0007669"/>
    <property type="project" value="UniProtKB-KW"/>
</dbReference>
<proteinExistence type="inferred from homology"/>
<dbReference type="Gene3D" id="1.10.443.10">
    <property type="entry name" value="Intergrase catalytic core"/>
    <property type="match status" value="1"/>
</dbReference>
<dbReference type="Gene3D" id="1.10.150.130">
    <property type="match status" value="1"/>
</dbReference>
<organism evidence="5 6">
    <name type="scientific">Seonamhaeicola sediminis</name>
    <dbReference type="NCBI Taxonomy" id="2528206"/>
    <lineage>
        <taxon>Bacteria</taxon>
        <taxon>Pseudomonadati</taxon>
        <taxon>Bacteroidota</taxon>
        <taxon>Flavobacteriia</taxon>
        <taxon>Flavobacteriales</taxon>
        <taxon>Flavobacteriaceae</taxon>
    </lineage>
</organism>
<dbReference type="Pfam" id="PF13102">
    <property type="entry name" value="Phage_int_SAM_5"/>
    <property type="match status" value="1"/>
</dbReference>
<dbReference type="EMBL" id="SMZJ02000001">
    <property type="protein sequence ID" value="TWO34707.1"/>
    <property type="molecule type" value="Genomic_DNA"/>
</dbReference>
<keyword evidence="2" id="KW-0238">DNA-binding</keyword>
<keyword evidence="3" id="KW-0233">DNA recombination</keyword>
<evidence type="ECO:0000256" key="1">
    <source>
        <dbReference type="ARBA" id="ARBA00008857"/>
    </source>
</evidence>
<dbReference type="InterPro" id="IPR011010">
    <property type="entry name" value="DNA_brk_join_enz"/>
</dbReference>
<keyword evidence="6" id="KW-1185">Reference proteome</keyword>
<dbReference type="AlphaFoldDB" id="A0A562YJ27"/>
<dbReference type="InterPro" id="IPR002104">
    <property type="entry name" value="Integrase_catalytic"/>
</dbReference>
<evidence type="ECO:0000259" key="4">
    <source>
        <dbReference type="PROSITE" id="PS51898"/>
    </source>
</evidence>
<dbReference type="PROSITE" id="PS51898">
    <property type="entry name" value="TYR_RECOMBINASE"/>
    <property type="match status" value="1"/>
</dbReference>
<reference evidence="5 6" key="1">
    <citation type="submission" date="2019-07" db="EMBL/GenBank/DDBJ databases">
        <title>Seonamhaeicola sp. W255 draft genome.</title>
        <authorList>
            <person name="Zhang X.-Y."/>
            <person name="Zhang R."/>
            <person name="Zhong Y.-L."/>
            <person name="Du Z.-J."/>
        </authorList>
    </citation>
    <scope>NUCLEOTIDE SEQUENCE [LARGE SCALE GENOMIC DNA]</scope>
    <source>
        <strain evidence="5 6">W255</strain>
    </source>
</reference>
<protein>
    <submittedName>
        <fullName evidence="5">Site-specific integrase</fullName>
    </submittedName>
</protein>
<dbReference type="InterPro" id="IPR025269">
    <property type="entry name" value="SAM-like_dom"/>
</dbReference>
<feature type="domain" description="Tyr recombinase" evidence="4">
    <location>
        <begin position="226"/>
        <end position="421"/>
    </location>
</feature>
<dbReference type="InterPro" id="IPR050090">
    <property type="entry name" value="Tyrosine_recombinase_XerCD"/>
</dbReference>
<evidence type="ECO:0000313" key="6">
    <source>
        <dbReference type="Proteomes" id="UP000295814"/>
    </source>
</evidence>
<dbReference type="PANTHER" id="PTHR30349">
    <property type="entry name" value="PHAGE INTEGRASE-RELATED"/>
    <property type="match status" value="1"/>
</dbReference>
<comment type="caution">
    <text evidence="5">The sequence shown here is derived from an EMBL/GenBank/DDBJ whole genome shotgun (WGS) entry which is preliminary data.</text>
</comment>
<dbReference type="Proteomes" id="UP000295814">
    <property type="component" value="Unassembled WGS sequence"/>
</dbReference>
<gene>
    <name evidence="5" type="ORF">E1J38_002285</name>
</gene>
<sequence>MPTPRYRVKTNNKSNSILIRFKQGNQFDTEVSTGIKVPKGKFSNSKQQINLTDEVDFKELNKKLRNLKTHIANKYSTDSVNGAIIDNKWLRNNVHAFLNKKTKSNKINSKHFFIPFLEDFIKEAEKRIDHPIRPIKKRTVEHYKTTKRKVEAFEEHKGKTLKIKDINLHFHDKFIEYLELEQNLNPNTVGGYIDVIRQVCRKAKLKGLDVNNEYESSDFYTPSNETLDTYLNLEEIHKIYNQKFELDYLDNARDWLIIGVWTGLRVSDLLSLTKSNIDGDFIKKDTLKTNFPVIIPKHNHVKQILNKRNGNFPRKISDQNFNKYIKKICKEVGLTEKIKGAKIVEIKMTKDGKKVKIHRKRVGNYPKYQLISSHICRRSFATNHYGKLDTLTIMKVTGHKLESQFLSYIKITPKEYAEKLKTYWEKIDVNEFVNS</sequence>
<dbReference type="PANTHER" id="PTHR30349:SF64">
    <property type="entry name" value="PROPHAGE INTEGRASE INTD-RELATED"/>
    <property type="match status" value="1"/>
</dbReference>
<evidence type="ECO:0000256" key="3">
    <source>
        <dbReference type="ARBA" id="ARBA00023172"/>
    </source>
</evidence>
<dbReference type="RefSeq" id="WP_133354308.1">
    <property type="nucleotide sequence ID" value="NZ_SMZJ02000001.1"/>
</dbReference>
<dbReference type="GO" id="GO:0003677">
    <property type="term" value="F:DNA binding"/>
    <property type="evidence" value="ECO:0007669"/>
    <property type="project" value="UniProtKB-KW"/>
</dbReference>
<evidence type="ECO:0000256" key="2">
    <source>
        <dbReference type="ARBA" id="ARBA00023125"/>
    </source>
</evidence>
<dbReference type="SUPFAM" id="SSF56349">
    <property type="entry name" value="DNA breaking-rejoining enzymes"/>
    <property type="match status" value="1"/>
</dbReference>
<dbReference type="InterPro" id="IPR013762">
    <property type="entry name" value="Integrase-like_cat_sf"/>
</dbReference>